<dbReference type="Proteomes" id="UP001500957">
    <property type="component" value="Unassembled WGS sequence"/>
</dbReference>
<feature type="transmembrane region" description="Helical" evidence="1">
    <location>
        <begin position="13"/>
        <end position="38"/>
    </location>
</feature>
<sequence length="76" mass="7474">MPGGQALDTLLSWAMYLGLTACVLGAIGAGAAIGVGSLSSRPHWAERGKVALVFSVIGAIVVGSAVSIVNTGFGMA</sequence>
<name>A0ABN1H3T5_9ACTN</name>
<keyword evidence="3" id="KW-1185">Reference proteome</keyword>
<dbReference type="EMBL" id="BAAAHE010000031">
    <property type="protein sequence ID" value="GAA0628270.1"/>
    <property type="molecule type" value="Genomic_DNA"/>
</dbReference>
<gene>
    <name evidence="2" type="ORF">GCM10009547_34880</name>
</gene>
<reference evidence="2 3" key="1">
    <citation type="journal article" date="2019" name="Int. J. Syst. Evol. Microbiol.">
        <title>The Global Catalogue of Microorganisms (GCM) 10K type strain sequencing project: providing services to taxonomists for standard genome sequencing and annotation.</title>
        <authorList>
            <consortium name="The Broad Institute Genomics Platform"/>
            <consortium name="The Broad Institute Genome Sequencing Center for Infectious Disease"/>
            <person name="Wu L."/>
            <person name="Ma J."/>
        </authorList>
    </citation>
    <scope>NUCLEOTIDE SEQUENCE [LARGE SCALE GENOMIC DNA]</scope>
    <source>
        <strain evidence="2 3">JCM 10671</strain>
    </source>
</reference>
<keyword evidence="1" id="KW-0812">Transmembrane</keyword>
<comment type="caution">
    <text evidence="2">The sequence shown here is derived from an EMBL/GenBank/DDBJ whole genome shotgun (WGS) entry which is preliminary data.</text>
</comment>
<protein>
    <submittedName>
        <fullName evidence="2">Uncharacterized protein</fullName>
    </submittedName>
</protein>
<feature type="transmembrane region" description="Helical" evidence="1">
    <location>
        <begin position="50"/>
        <end position="73"/>
    </location>
</feature>
<evidence type="ECO:0000256" key="1">
    <source>
        <dbReference type="SAM" id="Phobius"/>
    </source>
</evidence>
<proteinExistence type="predicted"/>
<keyword evidence="1" id="KW-1133">Transmembrane helix</keyword>
<evidence type="ECO:0000313" key="2">
    <source>
        <dbReference type="EMBL" id="GAA0628270.1"/>
    </source>
</evidence>
<keyword evidence="1" id="KW-0472">Membrane</keyword>
<evidence type="ECO:0000313" key="3">
    <source>
        <dbReference type="Proteomes" id="UP001500957"/>
    </source>
</evidence>
<organism evidence="2 3">
    <name type="scientific">Sporichthya brevicatena</name>
    <dbReference type="NCBI Taxonomy" id="171442"/>
    <lineage>
        <taxon>Bacteria</taxon>
        <taxon>Bacillati</taxon>
        <taxon>Actinomycetota</taxon>
        <taxon>Actinomycetes</taxon>
        <taxon>Sporichthyales</taxon>
        <taxon>Sporichthyaceae</taxon>
        <taxon>Sporichthya</taxon>
    </lineage>
</organism>
<accession>A0ABN1H3T5</accession>